<dbReference type="RefSeq" id="XP_040782339.1">
    <property type="nucleotide sequence ID" value="XM_040915783.1"/>
</dbReference>
<evidence type="ECO:0000313" key="2">
    <source>
        <dbReference type="Proteomes" id="UP000803844"/>
    </source>
</evidence>
<dbReference type="PANTHER" id="PTHR35340:SF5">
    <property type="entry name" value="ASST-DOMAIN-CONTAINING PROTEIN"/>
    <property type="match status" value="1"/>
</dbReference>
<comment type="caution">
    <text evidence="1">The sequence shown here is derived from an EMBL/GenBank/DDBJ whole genome shotgun (WGS) entry which is preliminary data.</text>
</comment>
<reference evidence="1" key="1">
    <citation type="journal article" date="2020" name="Phytopathology">
        <title>Genome sequence of the chestnut blight fungus Cryphonectria parasitica EP155: A fundamental resource for an archetypical invasive plant pathogen.</title>
        <authorList>
            <person name="Crouch J.A."/>
            <person name="Dawe A."/>
            <person name="Aerts A."/>
            <person name="Barry K."/>
            <person name="Churchill A.C.L."/>
            <person name="Grimwood J."/>
            <person name="Hillman B."/>
            <person name="Milgroom M.G."/>
            <person name="Pangilinan J."/>
            <person name="Smith M."/>
            <person name="Salamov A."/>
            <person name="Schmutz J."/>
            <person name="Yadav J."/>
            <person name="Grigoriev I.V."/>
            <person name="Nuss D."/>
        </authorList>
    </citation>
    <scope>NUCLEOTIDE SEQUENCE</scope>
    <source>
        <strain evidence="1">EP155</strain>
    </source>
</reference>
<dbReference type="GeneID" id="63832912"/>
<dbReference type="SUPFAM" id="SSF50998">
    <property type="entry name" value="Quinoprotein alcohol dehydrogenase-like"/>
    <property type="match status" value="1"/>
</dbReference>
<dbReference type="InterPro" id="IPR053143">
    <property type="entry name" value="Arylsulfate_ST"/>
</dbReference>
<protein>
    <recommendedName>
        <fullName evidence="3">Arylsulfotransferase</fullName>
    </recommendedName>
</protein>
<proteinExistence type="predicted"/>
<dbReference type="OrthoDB" id="5427350at2759"/>
<evidence type="ECO:0008006" key="3">
    <source>
        <dbReference type="Google" id="ProtNLM"/>
    </source>
</evidence>
<dbReference type="InterPro" id="IPR011047">
    <property type="entry name" value="Quinoprotein_ADH-like_sf"/>
</dbReference>
<feature type="non-terminal residue" evidence="1">
    <location>
        <position position="1"/>
    </location>
</feature>
<dbReference type="Pfam" id="PF14269">
    <property type="entry name" value="Arylsulfotran_2"/>
    <property type="match status" value="1"/>
</dbReference>
<dbReference type="AlphaFoldDB" id="A0A9P5CUJ6"/>
<gene>
    <name evidence="1" type="ORF">M406DRAFT_228104</name>
</gene>
<organism evidence="1 2">
    <name type="scientific">Cryphonectria parasitica (strain ATCC 38755 / EP155)</name>
    <dbReference type="NCBI Taxonomy" id="660469"/>
    <lineage>
        <taxon>Eukaryota</taxon>
        <taxon>Fungi</taxon>
        <taxon>Dikarya</taxon>
        <taxon>Ascomycota</taxon>
        <taxon>Pezizomycotina</taxon>
        <taxon>Sordariomycetes</taxon>
        <taxon>Sordariomycetidae</taxon>
        <taxon>Diaporthales</taxon>
        <taxon>Cryphonectriaceae</taxon>
        <taxon>Cryphonectria-Endothia species complex</taxon>
        <taxon>Cryphonectria</taxon>
    </lineage>
</organism>
<dbReference type="PANTHER" id="PTHR35340">
    <property type="entry name" value="PQQ ENZYME REPEAT PROTEIN-RELATED"/>
    <property type="match status" value="1"/>
</dbReference>
<name>A0A9P5CUJ6_CRYP1</name>
<keyword evidence="2" id="KW-1185">Reference proteome</keyword>
<feature type="non-terminal residue" evidence="1">
    <location>
        <position position="520"/>
    </location>
</feature>
<dbReference type="EMBL" id="MU032344">
    <property type="protein sequence ID" value="KAF3771378.1"/>
    <property type="molecule type" value="Genomic_DNA"/>
</dbReference>
<accession>A0A9P5CUJ6</accession>
<evidence type="ECO:0000313" key="1">
    <source>
        <dbReference type="EMBL" id="KAF3771378.1"/>
    </source>
</evidence>
<sequence>GEFISTDYDAYNAGDLGHRPYHSFYSSPEHAPVLQANVWNESDISKEGSHIFLRNDGQNGSSLSSPLIIDANDLTTVFMNRSFENIFDVRVQENLGKKYLTFWEGRRGDGISDGYGLAYDENYRLAYKVSAKGLRVRADLHEFAFTGNGTALLLAVDHRKVDTSRWPGWRYGKKFWVLDEVFQEVDLETNEVLFSWRLMDHIDPMDSFERVAHDWDTYHMNSIQKTQDGNYLISIRHLHSIYLINGKTGDIMWTLGGKRNIFKELPSPDGYDEPLAPLLTMGWQHHARWVPNTNETEMTFFDNHHKITTHGECRPGQCSRGLHIRIDDTVSPPTAQILREWFHPSQLQAQSQGSVQPLSVTEDGSFDRVFIGWGRCPTFTEHDAVTGEAVMDVQFSPWHSEEIPDALDNYRAYKQDWVGKPWWTPSVVLREGELGEEGELEVYVSWNGATEVRNWTVKGLVGRDEIDVRKGEQSLEILASSRRTGFETRMTVNRTALQYLWAEALDGQGNILGSTETLNL</sequence>
<dbReference type="InterPro" id="IPR039535">
    <property type="entry name" value="ASST-like"/>
</dbReference>
<dbReference type="Proteomes" id="UP000803844">
    <property type="component" value="Unassembled WGS sequence"/>
</dbReference>